<gene>
    <name evidence="1" type="ORF">PCL_09182</name>
</gene>
<name>A0A2U3EHA8_PURLI</name>
<sequence length="159" mass="17064">MKTCTLLRVHLPRSAAEQTGRGRAVVVGRASTPPGLSQRPAAGHQTTARVVCDNGVAEPETCSSLMLRMRENLPVGMHDRIVQASSMAIICCGRGMNLDSHLPPPGPPAIRPARQVPGLGSVPCQLLGASHFGNPPPFTMDTLDTCEYRGRCTRRPIQY</sequence>
<dbReference type="AlphaFoldDB" id="A0A2U3EHA8"/>
<evidence type="ECO:0000313" key="1">
    <source>
        <dbReference type="EMBL" id="PWI73906.1"/>
    </source>
</evidence>
<dbReference type="Proteomes" id="UP000245956">
    <property type="component" value="Unassembled WGS sequence"/>
</dbReference>
<organism evidence="1 2">
    <name type="scientific">Purpureocillium lilacinum</name>
    <name type="common">Paecilomyces lilacinus</name>
    <dbReference type="NCBI Taxonomy" id="33203"/>
    <lineage>
        <taxon>Eukaryota</taxon>
        <taxon>Fungi</taxon>
        <taxon>Dikarya</taxon>
        <taxon>Ascomycota</taxon>
        <taxon>Pezizomycotina</taxon>
        <taxon>Sordariomycetes</taxon>
        <taxon>Hypocreomycetidae</taxon>
        <taxon>Hypocreales</taxon>
        <taxon>Ophiocordycipitaceae</taxon>
        <taxon>Purpureocillium</taxon>
    </lineage>
</organism>
<proteinExistence type="predicted"/>
<accession>A0A2U3EHA8</accession>
<reference evidence="1 2" key="1">
    <citation type="journal article" date="2016" name="Front. Microbiol.">
        <title>Genome and transcriptome sequences reveal the specific parasitism of the nematophagous Purpureocillium lilacinum 36-1.</title>
        <authorList>
            <person name="Xie J."/>
            <person name="Li S."/>
            <person name="Mo C."/>
            <person name="Xiao X."/>
            <person name="Peng D."/>
            <person name="Wang G."/>
            <person name="Xiao Y."/>
        </authorList>
    </citation>
    <scope>NUCLEOTIDE SEQUENCE [LARGE SCALE GENOMIC DNA]</scope>
    <source>
        <strain evidence="1 2">36-1</strain>
    </source>
</reference>
<evidence type="ECO:0000313" key="2">
    <source>
        <dbReference type="Proteomes" id="UP000245956"/>
    </source>
</evidence>
<comment type="caution">
    <text evidence="1">The sequence shown here is derived from an EMBL/GenBank/DDBJ whole genome shotgun (WGS) entry which is preliminary data.</text>
</comment>
<dbReference type="EMBL" id="LCWV01000004">
    <property type="protein sequence ID" value="PWI73906.1"/>
    <property type="molecule type" value="Genomic_DNA"/>
</dbReference>
<protein>
    <submittedName>
        <fullName evidence="1">Uncharacterized protein</fullName>
    </submittedName>
</protein>